<keyword evidence="2" id="KW-0863">Zinc-finger</keyword>
<reference evidence="5" key="1">
    <citation type="submission" date="2021-02" db="EMBL/GenBank/DDBJ databases">
        <authorList>
            <person name="Nowell W R."/>
        </authorList>
    </citation>
    <scope>NUCLEOTIDE SEQUENCE</scope>
</reference>
<protein>
    <recommendedName>
        <fullName evidence="4">FLYWCH-type domain-containing protein</fullName>
    </recommendedName>
</protein>
<keyword evidence="3" id="KW-0862">Zinc</keyword>
<evidence type="ECO:0000256" key="3">
    <source>
        <dbReference type="ARBA" id="ARBA00022833"/>
    </source>
</evidence>
<accession>A0A816A003</accession>
<keyword evidence="1" id="KW-0479">Metal-binding</keyword>
<name>A0A816A003_9BILA</name>
<dbReference type="EMBL" id="CAJNOV010016481">
    <property type="protein sequence ID" value="CAF1591246.1"/>
    <property type="molecule type" value="Genomic_DNA"/>
</dbReference>
<feature type="domain" description="FLYWCH-type" evidence="4">
    <location>
        <begin position="23"/>
        <end position="76"/>
    </location>
</feature>
<gene>
    <name evidence="5" type="ORF">CJN711_LOCUS34077</name>
</gene>
<comment type="caution">
    <text evidence="5">The sequence shown here is derived from an EMBL/GenBank/DDBJ whole genome shotgun (WGS) entry which is preliminary data.</text>
</comment>
<proteinExistence type="predicted"/>
<evidence type="ECO:0000313" key="6">
    <source>
        <dbReference type="Proteomes" id="UP000663855"/>
    </source>
</evidence>
<organism evidence="5 6">
    <name type="scientific">Rotaria magnacalcarata</name>
    <dbReference type="NCBI Taxonomy" id="392030"/>
    <lineage>
        <taxon>Eukaryota</taxon>
        <taxon>Metazoa</taxon>
        <taxon>Spiralia</taxon>
        <taxon>Gnathifera</taxon>
        <taxon>Rotifera</taxon>
        <taxon>Eurotatoria</taxon>
        <taxon>Bdelloidea</taxon>
        <taxon>Philodinida</taxon>
        <taxon>Philodinidae</taxon>
        <taxon>Rotaria</taxon>
    </lineage>
</organism>
<sequence length="174" mass="19661">MAEAFVTLTSEIQAKSPSISFINLNKEKPLLFADDYTFKLNKITTTTKYWICTIKDCATKVHTDSNNGLMKSVGNHSPFPEKEKHEVQYRDTDDDIQMSEFALQKNVPLGLGDLGLLATVGPRTTYVYDKLRVVVLSTDSEKILDSNKIMLMKVLKYLNTQHAIYFQCGIIDDA</sequence>
<dbReference type="GO" id="GO:0008270">
    <property type="term" value="F:zinc ion binding"/>
    <property type="evidence" value="ECO:0007669"/>
    <property type="project" value="UniProtKB-KW"/>
</dbReference>
<dbReference type="InterPro" id="IPR007588">
    <property type="entry name" value="Znf_FLYWCH"/>
</dbReference>
<evidence type="ECO:0000313" key="5">
    <source>
        <dbReference type="EMBL" id="CAF1591246.1"/>
    </source>
</evidence>
<dbReference type="Gene3D" id="2.20.25.240">
    <property type="match status" value="1"/>
</dbReference>
<dbReference type="Proteomes" id="UP000663855">
    <property type="component" value="Unassembled WGS sequence"/>
</dbReference>
<evidence type="ECO:0000259" key="4">
    <source>
        <dbReference type="Pfam" id="PF04500"/>
    </source>
</evidence>
<evidence type="ECO:0000256" key="1">
    <source>
        <dbReference type="ARBA" id="ARBA00022723"/>
    </source>
</evidence>
<evidence type="ECO:0000256" key="2">
    <source>
        <dbReference type="ARBA" id="ARBA00022771"/>
    </source>
</evidence>
<dbReference type="Pfam" id="PF04500">
    <property type="entry name" value="FLYWCH"/>
    <property type="match status" value="1"/>
</dbReference>
<dbReference type="AlphaFoldDB" id="A0A816A003"/>